<evidence type="ECO:0000256" key="1">
    <source>
        <dbReference type="SAM" id="SignalP"/>
    </source>
</evidence>
<keyword evidence="1" id="KW-0732">Signal</keyword>
<dbReference type="Proteomes" id="UP000008204">
    <property type="component" value="Chromosome"/>
</dbReference>
<feature type="signal peptide" evidence="1">
    <location>
        <begin position="1"/>
        <end position="34"/>
    </location>
</feature>
<dbReference type="PROSITE" id="PS51257">
    <property type="entry name" value="PROKAR_LIPOPROTEIN"/>
    <property type="match status" value="1"/>
</dbReference>
<accession>B7K0R0</accession>
<dbReference type="KEGG" id="cyp:PCC8801_0108"/>
<keyword evidence="3" id="KW-1185">Reference proteome</keyword>
<evidence type="ECO:0008006" key="4">
    <source>
        <dbReference type="Google" id="ProtNLM"/>
    </source>
</evidence>
<dbReference type="OrthoDB" id="420905at2"/>
<evidence type="ECO:0000313" key="3">
    <source>
        <dbReference type="Proteomes" id="UP000008204"/>
    </source>
</evidence>
<proteinExistence type="predicted"/>
<evidence type="ECO:0000313" key="2">
    <source>
        <dbReference type="EMBL" id="ACK64214.1"/>
    </source>
</evidence>
<organism evidence="2 3">
    <name type="scientific">Rippkaea orientalis (strain PCC 8801 / RF-1)</name>
    <name type="common">Cyanothece sp. (strain PCC 8801)</name>
    <dbReference type="NCBI Taxonomy" id="41431"/>
    <lineage>
        <taxon>Bacteria</taxon>
        <taxon>Bacillati</taxon>
        <taxon>Cyanobacteriota</taxon>
        <taxon>Cyanophyceae</taxon>
        <taxon>Oscillatoriophycideae</taxon>
        <taxon>Chroococcales</taxon>
        <taxon>Aphanothecaceae</taxon>
        <taxon>Rippkaea</taxon>
        <taxon>Rippkaea orientalis</taxon>
    </lineage>
</organism>
<dbReference type="eggNOG" id="ENOG502ZAVG">
    <property type="taxonomic scope" value="Bacteria"/>
</dbReference>
<reference evidence="3" key="1">
    <citation type="journal article" date="2011" name="MBio">
        <title>Novel metabolic attributes of the genus Cyanothece, comprising a group of unicellular nitrogen-fixing Cyanobacteria.</title>
        <authorList>
            <person name="Bandyopadhyay A."/>
            <person name="Elvitigala T."/>
            <person name="Welsh E."/>
            <person name="Stockel J."/>
            <person name="Liberton M."/>
            <person name="Min H."/>
            <person name="Sherman L.A."/>
            <person name="Pakrasi H.B."/>
        </authorList>
    </citation>
    <scope>NUCLEOTIDE SEQUENCE [LARGE SCALE GENOMIC DNA]</scope>
    <source>
        <strain evidence="3">PCC 8801</strain>
    </source>
</reference>
<dbReference type="STRING" id="41431.PCC8801_0108"/>
<dbReference type="HOGENOM" id="CLU_078458_0_0_3"/>
<protein>
    <recommendedName>
        <fullName evidence="4">WD40 domain protein beta Propeller</fullName>
    </recommendedName>
</protein>
<dbReference type="SUPFAM" id="SSF82171">
    <property type="entry name" value="DPP6 N-terminal domain-like"/>
    <property type="match status" value="1"/>
</dbReference>
<feature type="chain" id="PRO_5002858630" description="WD40 domain protein beta Propeller" evidence="1">
    <location>
        <begin position="35"/>
        <end position="294"/>
    </location>
</feature>
<name>B7K0R0_RIPO1</name>
<gene>
    <name evidence="2" type="ordered locus">PCC8801_0108</name>
</gene>
<sequence>MFKRLLPHRWFQPTISLCCLLAGCFLTTTSSVYAQSDTIVPNDMAHGSVSPRVESFESELETDPQIDPFAIPDDPLDSPYPVPWKWLIETQGEFSQKQTTGSRYYRSQALVSPDGKYAAYTRIQLTATPELYQSRVTSVMFVENLETGELQVIRADSPLAKELKAVQSDEEIPGIMSILMPVSWSENGDRLLSRQLEGFFNTSDASDYGVIWERKTNETKTVTPSPDSHNTSILLGWNHDRNDEVLFKTGSLGEENWPVASVTPNGKVFLANNPESITYGKLMTQSWTGNQTLY</sequence>
<dbReference type="EMBL" id="CP001287">
    <property type="protein sequence ID" value="ACK64214.1"/>
    <property type="molecule type" value="Genomic_DNA"/>
</dbReference>
<dbReference type="RefSeq" id="WP_012593491.1">
    <property type="nucleotide sequence ID" value="NC_011726.1"/>
</dbReference>
<dbReference type="AlphaFoldDB" id="B7K0R0"/>